<dbReference type="InterPro" id="IPR017853">
    <property type="entry name" value="GH"/>
</dbReference>
<evidence type="ECO:0000256" key="2">
    <source>
        <dbReference type="ARBA" id="ARBA00023295"/>
    </source>
</evidence>
<sequence length="346" mass="38274">MTTNSNLYVSGRFLNTRSGSKLILRGINLPLLDDWEFPGSDYLDAVTQSNANAIRIQWYKQYPQPAPPNPQRGPYPLSALDNFLHRCAQAQMVPILMLADLTCSSDTSQLNSTLVAWWTNPDVVAVLQKHAEYLIINIGNEVGYYHWAGNSSDVLAAYVSDYAKAINSIRAVGLNVPLMIDATDCGSSLDVFLTIGEQLIEVDPLHNILLSAHAYWAGYNGLDWIESCVSAALPIVFGEISNIQDGDTADTYYSLDAEGRNPWPPAPNGFTYQALLAAAFHHEIGWLAWSWGPDKNPDRRLSADGAFTSLTTWGEDFLQNPTYGLAAHSQRHKLLSTLPESHHRKP</sequence>
<keyword evidence="6" id="KW-1185">Reference proteome</keyword>
<evidence type="ECO:0000313" key="5">
    <source>
        <dbReference type="EMBL" id="AEU37158.1"/>
    </source>
</evidence>
<keyword evidence="2 3" id="KW-0326">Glycosidase</keyword>
<dbReference type="Gene3D" id="3.20.20.80">
    <property type="entry name" value="Glycosidases"/>
    <property type="match status" value="1"/>
</dbReference>
<comment type="similarity">
    <text evidence="3">Belongs to the glycosyl hydrolase 5 (cellulase A) family.</text>
</comment>
<dbReference type="eggNOG" id="COG2730">
    <property type="taxonomic scope" value="Bacteria"/>
</dbReference>
<dbReference type="Pfam" id="PF00150">
    <property type="entry name" value="Cellulase"/>
    <property type="match status" value="1"/>
</dbReference>
<keyword evidence="1 3" id="KW-0378">Hydrolase</keyword>
<evidence type="ECO:0000256" key="1">
    <source>
        <dbReference type="ARBA" id="ARBA00022801"/>
    </source>
</evidence>
<evidence type="ECO:0000313" key="6">
    <source>
        <dbReference type="Proteomes" id="UP000007113"/>
    </source>
</evidence>
<feature type="domain" description="Glycoside hydrolase family 5" evidence="4">
    <location>
        <begin position="19"/>
        <end position="293"/>
    </location>
</feature>
<protein>
    <submittedName>
        <fullName evidence="5">Glycoside hydrolase family 5</fullName>
    </submittedName>
</protein>
<reference evidence="5 6" key="1">
    <citation type="submission" date="2011-11" db="EMBL/GenBank/DDBJ databases">
        <title>Complete sequence of Granulicella mallensis MP5ACTX8.</title>
        <authorList>
            <consortium name="US DOE Joint Genome Institute"/>
            <person name="Lucas S."/>
            <person name="Copeland A."/>
            <person name="Lapidus A."/>
            <person name="Cheng J.-F."/>
            <person name="Goodwin L."/>
            <person name="Pitluck S."/>
            <person name="Peters L."/>
            <person name="Lu M."/>
            <person name="Detter J.C."/>
            <person name="Han C."/>
            <person name="Tapia R."/>
            <person name="Land M."/>
            <person name="Hauser L."/>
            <person name="Kyrpides N."/>
            <person name="Ivanova N."/>
            <person name="Mikhailova N."/>
            <person name="Pagani I."/>
            <person name="Rawat S."/>
            <person name="Mannisto M."/>
            <person name="Haggblom M."/>
            <person name="Woyke T."/>
        </authorList>
    </citation>
    <scope>NUCLEOTIDE SEQUENCE [LARGE SCALE GENOMIC DNA]</scope>
    <source>
        <strain evidence="6">ATCC BAA-1857 / DSM 23137 / MP5ACTX8</strain>
    </source>
</reference>
<proteinExistence type="inferred from homology"/>
<dbReference type="KEGG" id="gma:AciX8_2855"/>
<accession>G8NPR9</accession>
<dbReference type="GO" id="GO:0004553">
    <property type="term" value="F:hydrolase activity, hydrolyzing O-glycosyl compounds"/>
    <property type="evidence" value="ECO:0007669"/>
    <property type="project" value="InterPro"/>
</dbReference>
<evidence type="ECO:0000256" key="3">
    <source>
        <dbReference type="RuleBase" id="RU361153"/>
    </source>
</evidence>
<dbReference type="RefSeq" id="WP_014266035.1">
    <property type="nucleotide sequence ID" value="NC_016631.1"/>
</dbReference>
<dbReference type="InterPro" id="IPR001547">
    <property type="entry name" value="Glyco_hydro_5"/>
</dbReference>
<dbReference type="Proteomes" id="UP000007113">
    <property type="component" value="Chromosome"/>
</dbReference>
<gene>
    <name evidence="5" type="ordered locus">AciX8_2855</name>
</gene>
<dbReference type="SUPFAM" id="SSF51445">
    <property type="entry name" value="(Trans)glycosidases"/>
    <property type="match status" value="1"/>
</dbReference>
<dbReference type="EMBL" id="CP003130">
    <property type="protein sequence ID" value="AEU37158.1"/>
    <property type="molecule type" value="Genomic_DNA"/>
</dbReference>
<organism evidence="5 6">
    <name type="scientific">Granulicella mallensis (strain ATCC BAA-1857 / DSM 23137 / MP5ACTX8)</name>
    <dbReference type="NCBI Taxonomy" id="682795"/>
    <lineage>
        <taxon>Bacteria</taxon>
        <taxon>Pseudomonadati</taxon>
        <taxon>Acidobacteriota</taxon>
        <taxon>Terriglobia</taxon>
        <taxon>Terriglobales</taxon>
        <taxon>Acidobacteriaceae</taxon>
        <taxon>Granulicella</taxon>
    </lineage>
</organism>
<dbReference type="AlphaFoldDB" id="G8NPR9"/>
<name>G8NPR9_GRAMM</name>
<evidence type="ECO:0000259" key="4">
    <source>
        <dbReference type="Pfam" id="PF00150"/>
    </source>
</evidence>
<dbReference type="GO" id="GO:0000272">
    <property type="term" value="P:polysaccharide catabolic process"/>
    <property type="evidence" value="ECO:0007669"/>
    <property type="project" value="InterPro"/>
</dbReference>
<dbReference type="STRING" id="682795.AciX8_2855"/>
<dbReference type="HOGENOM" id="CLU_018488_2_0_0"/>
<dbReference type="OrthoDB" id="220114at2"/>